<feature type="region of interest" description="Disordered" evidence="1">
    <location>
        <begin position="414"/>
        <end position="457"/>
    </location>
</feature>
<keyword evidence="3" id="KW-1185">Reference proteome</keyword>
<proteinExistence type="predicted"/>
<evidence type="ECO:0000313" key="2">
    <source>
        <dbReference type="EMBL" id="CAB0028127.1"/>
    </source>
</evidence>
<feature type="compositionally biased region" description="Polar residues" evidence="1">
    <location>
        <begin position="50"/>
        <end position="59"/>
    </location>
</feature>
<protein>
    <submittedName>
        <fullName evidence="2">Uncharacterized protein</fullName>
    </submittedName>
</protein>
<organism evidence="2 3">
    <name type="scientific">Trichogramma brassicae</name>
    <dbReference type="NCBI Taxonomy" id="86971"/>
    <lineage>
        <taxon>Eukaryota</taxon>
        <taxon>Metazoa</taxon>
        <taxon>Ecdysozoa</taxon>
        <taxon>Arthropoda</taxon>
        <taxon>Hexapoda</taxon>
        <taxon>Insecta</taxon>
        <taxon>Pterygota</taxon>
        <taxon>Neoptera</taxon>
        <taxon>Endopterygota</taxon>
        <taxon>Hymenoptera</taxon>
        <taxon>Apocrita</taxon>
        <taxon>Proctotrupomorpha</taxon>
        <taxon>Chalcidoidea</taxon>
        <taxon>Trichogrammatidae</taxon>
        <taxon>Trichogramma</taxon>
    </lineage>
</organism>
<feature type="compositionally biased region" description="Basic and acidic residues" evidence="1">
    <location>
        <begin position="155"/>
        <end position="168"/>
    </location>
</feature>
<dbReference type="AlphaFoldDB" id="A0A6H5HWP3"/>
<sequence length="580" mass="65259">MEDSGIDSDPKITAHMDDDNAYAAGDSSSISSDDDHPHHHHATALRPVGSLQQKFTTKQLQRKLEARIEQAKRIQRNSKYTKLPDQEPMDARQSSSQAEPSGSQLIPIKKLPMPMKKKKHNALVEIWHSDSDSRKEADAAATATSASATTAAAAQHDRRFQHRGDERGRRKRGLATSGLRFGAAQQARRLLRWLFGLQLPCHGLPELVSCLTLRNFIFMPLGPTRAAWLNATIFRENFANASRIARPTVSQRARPSVMPAARGAYQQPHDARERERKEEQRSCYCCCSCTACRTRRYQLSTGACRREQISRPIRARLHSTAGGPVVLATASNGAGALAAAAAQNNSAGDQQQQLPSTTPSTPSQQQQQQQQQQEQPQSTQSQQQQQQTSAQQKSASKKPELPLQLPLQVGLQNQYAAPAQSSSSQTTTTTQQQRQFSPPQDGGAIDPGAVTWSSHSSRYRDRALSMRSLHRRVSHPIFIPAVYNIKELKKKERAKSSAEHRPTKAKQKPSQWRALRQVAYVTRRRRQRRREVQATQLRVVRPRSAQYLHSFSRAREIERKRERESEKFNIIHTPKCKNQF</sequence>
<dbReference type="Proteomes" id="UP000479190">
    <property type="component" value="Unassembled WGS sequence"/>
</dbReference>
<evidence type="ECO:0000313" key="3">
    <source>
        <dbReference type="Proteomes" id="UP000479190"/>
    </source>
</evidence>
<evidence type="ECO:0000256" key="1">
    <source>
        <dbReference type="SAM" id="MobiDB-lite"/>
    </source>
</evidence>
<gene>
    <name evidence="2" type="ORF">TBRA_LOCUS347</name>
</gene>
<dbReference type="EMBL" id="CADCXV010000080">
    <property type="protein sequence ID" value="CAB0028127.1"/>
    <property type="molecule type" value="Genomic_DNA"/>
</dbReference>
<feature type="region of interest" description="Disordered" evidence="1">
    <location>
        <begin position="249"/>
        <end position="273"/>
    </location>
</feature>
<dbReference type="OrthoDB" id="6119141at2759"/>
<feature type="region of interest" description="Disordered" evidence="1">
    <location>
        <begin position="1"/>
        <end position="109"/>
    </location>
</feature>
<feature type="compositionally biased region" description="Basic and acidic residues" evidence="1">
    <location>
        <begin position="62"/>
        <end position="72"/>
    </location>
</feature>
<feature type="compositionally biased region" description="Low complexity" evidence="1">
    <location>
        <begin position="139"/>
        <end position="154"/>
    </location>
</feature>
<feature type="region of interest" description="Disordered" evidence="1">
    <location>
        <begin position="340"/>
        <end position="399"/>
    </location>
</feature>
<name>A0A6H5HWP3_9HYME</name>
<feature type="region of interest" description="Disordered" evidence="1">
    <location>
        <begin position="135"/>
        <end position="173"/>
    </location>
</feature>
<feature type="compositionally biased region" description="Low complexity" evidence="1">
    <location>
        <begin position="340"/>
        <end position="392"/>
    </location>
</feature>
<feature type="compositionally biased region" description="Low complexity" evidence="1">
    <location>
        <begin position="420"/>
        <end position="433"/>
    </location>
</feature>
<accession>A0A6H5HWP3</accession>
<feature type="region of interest" description="Disordered" evidence="1">
    <location>
        <begin position="492"/>
        <end position="512"/>
    </location>
</feature>
<reference evidence="2 3" key="1">
    <citation type="submission" date="2020-02" db="EMBL/GenBank/DDBJ databases">
        <authorList>
            <person name="Ferguson B K."/>
        </authorList>
    </citation>
    <scope>NUCLEOTIDE SEQUENCE [LARGE SCALE GENOMIC DNA]</scope>
</reference>
<feature type="compositionally biased region" description="Polar residues" evidence="1">
    <location>
        <begin position="92"/>
        <end position="104"/>
    </location>
</feature>
<feature type="compositionally biased region" description="Basic and acidic residues" evidence="1">
    <location>
        <begin position="8"/>
        <end position="18"/>
    </location>
</feature>
<feature type="compositionally biased region" description="Basic and acidic residues" evidence="1">
    <location>
        <begin position="492"/>
        <end position="502"/>
    </location>
</feature>